<evidence type="ECO:0008006" key="3">
    <source>
        <dbReference type="Google" id="ProtNLM"/>
    </source>
</evidence>
<proteinExistence type="predicted"/>
<dbReference type="Proteomes" id="UP001321486">
    <property type="component" value="Chromosome"/>
</dbReference>
<sequence>MLARLLRGSLESLSLRLTAELLALLLAARHQVLTVLDEVRDRRVVRQIAEGLDATAAETAGATSLTSRSFAVEAAADACVTPLFTAGLT</sequence>
<protein>
    <recommendedName>
        <fullName evidence="3">Secreted protein</fullName>
    </recommendedName>
</protein>
<evidence type="ECO:0000313" key="2">
    <source>
        <dbReference type="Proteomes" id="UP001321486"/>
    </source>
</evidence>
<evidence type="ECO:0000313" key="1">
    <source>
        <dbReference type="EMBL" id="BDZ48697.1"/>
    </source>
</evidence>
<accession>A0ABM8GJY8</accession>
<keyword evidence="2" id="KW-1185">Reference proteome</keyword>
<organism evidence="1 2">
    <name type="scientific">Frondihabitans sucicola</name>
    <dbReference type="NCBI Taxonomy" id="1268041"/>
    <lineage>
        <taxon>Bacteria</taxon>
        <taxon>Bacillati</taxon>
        <taxon>Actinomycetota</taxon>
        <taxon>Actinomycetes</taxon>
        <taxon>Micrococcales</taxon>
        <taxon>Microbacteriaceae</taxon>
        <taxon>Frondihabitans</taxon>
    </lineage>
</organism>
<reference evidence="2" key="1">
    <citation type="journal article" date="2019" name="Int. J. Syst. Evol. Microbiol.">
        <title>The Global Catalogue of Microorganisms (GCM) 10K type strain sequencing project: providing services to taxonomists for standard genome sequencing and annotation.</title>
        <authorList>
            <consortium name="The Broad Institute Genomics Platform"/>
            <consortium name="The Broad Institute Genome Sequencing Center for Infectious Disease"/>
            <person name="Wu L."/>
            <person name="Ma J."/>
        </authorList>
    </citation>
    <scope>NUCLEOTIDE SEQUENCE [LARGE SCALE GENOMIC DNA]</scope>
    <source>
        <strain evidence="2">NBRC 108728</strain>
    </source>
</reference>
<dbReference type="EMBL" id="AP027732">
    <property type="protein sequence ID" value="BDZ48697.1"/>
    <property type="molecule type" value="Genomic_DNA"/>
</dbReference>
<name>A0ABM8GJY8_9MICO</name>
<gene>
    <name evidence="1" type="ORF">GCM10025867_09380</name>
</gene>